<comment type="caution">
    <text evidence="2">The sequence shown here is derived from an EMBL/GenBank/DDBJ whole genome shotgun (WGS) entry which is preliminary data.</text>
</comment>
<proteinExistence type="predicted"/>
<evidence type="ECO:0000313" key="3">
    <source>
        <dbReference type="Proteomes" id="UP000248886"/>
    </source>
</evidence>
<dbReference type="EMBL" id="QKQP01000001">
    <property type="protein sequence ID" value="PZD82414.1"/>
    <property type="molecule type" value="Genomic_DNA"/>
</dbReference>
<reference evidence="2 3" key="1">
    <citation type="submission" date="2018-06" db="EMBL/GenBank/DDBJ databases">
        <title>Draft sequence of Acidithiobacillus ferrooxidans CCM 4253.</title>
        <authorList>
            <person name="Moya-Beltran A."/>
            <person name="Castro M."/>
            <person name="Covarrubias P.C."/>
            <person name="Issotta F."/>
            <person name="Janiczek O."/>
            <person name="Mandl M."/>
            <person name="Kucera J."/>
            <person name="Quatrini R."/>
        </authorList>
    </citation>
    <scope>NUCLEOTIDE SEQUENCE [LARGE SCALE GENOMIC DNA]</scope>
    <source>
        <strain evidence="2 3">CCM 4253</strain>
    </source>
</reference>
<organism evidence="2 3">
    <name type="scientific">Acidithiobacillus ferrooxidans</name>
    <name type="common">Thiobacillus ferrooxidans</name>
    <dbReference type="NCBI Taxonomy" id="920"/>
    <lineage>
        <taxon>Bacteria</taxon>
        <taxon>Pseudomonadati</taxon>
        <taxon>Pseudomonadota</taxon>
        <taxon>Acidithiobacillia</taxon>
        <taxon>Acidithiobacillales</taxon>
        <taxon>Acidithiobacillaceae</taxon>
        <taxon>Acidithiobacillus</taxon>
    </lineage>
</organism>
<protein>
    <submittedName>
        <fullName evidence="2">Uncharacterized protein</fullName>
    </submittedName>
</protein>
<dbReference type="AlphaFoldDB" id="A0A2W1KKP3"/>
<feature type="transmembrane region" description="Helical" evidence="1">
    <location>
        <begin position="54"/>
        <end position="73"/>
    </location>
</feature>
<sequence length="156" mass="16648">MQHISGGRIVQPSKKGDTKMSALDSILWDIEDYACRTFDVIKLSAALAFTVARVYPFVVGGLLLVLSGIGFWIDSSDAPTSTIQQQLLSHAGQGGTVYWAMQASGKNPSGFLGLDSFGDKKQEADFLAAVRFCNAHHGFIGCQKVTAAANVGMYGI</sequence>
<name>A0A2W1KKP3_ACIFR</name>
<keyword evidence="1" id="KW-0472">Membrane</keyword>
<evidence type="ECO:0000313" key="2">
    <source>
        <dbReference type="EMBL" id="PZD82414.1"/>
    </source>
</evidence>
<gene>
    <name evidence="2" type="ORF">DN052_05195</name>
</gene>
<keyword evidence="1" id="KW-1133">Transmembrane helix</keyword>
<evidence type="ECO:0000256" key="1">
    <source>
        <dbReference type="SAM" id="Phobius"/>
    </source>
</evidence>
<accession>A0A2W1KKP3</accession>
<keyword evidence="1" id="KW-0812">Transmembrane</keyword>
<dbReference type="Proteomes" id="UP000248886">
    <property type="component" value="Unassembled WGS sequence"/>
</dbReference>